<evidence type="ECO:0000313" key="2">
    <source>
        <dbReference type="Proteomes" id="UP001148662"/>
    </source>
</evidence>
<dbReference type="EMBL" id="JANHOG010001641">
    <property type="protein sequence ID" value="KAJ3533878.1"/>
    <property type="molecule type" value="Genomic_DNA"/>
</dbReference>
<protein>
    <submittedName>
        <fullName evidence="1">Uncharacterized protein</fullName>
    </submittedName>
</protein>
<dbReference type="Proteomes" id="UP001148662">
    <property type="component" value="Unassembled WGS sequence"/>
</dbReference>
<keyword evidence="2" id="KW-1185">Reference proteome</keyword>
<reference evidence="1" key="1">
    <citation type="submission" date="2022-07" db="EMBL/GenBank/DDBJ databases">
        <title>Genome Sequence of Phlebia brevispora.</title>
        <authorList>
            <person name="Buettner E."/>
        </authorList>
    </citation>
    <scope>NUCLEOTIDE SEQUENCE</scope>
    <source>
        <strain evidence="1">MPL23</strain>
    </source>
</reference>
<comment type="caution">
    <text evidence="1">The sequence shown here is derived from an EMBL/GenBank/DDBJ whole genome shotgun (WGS) entry which is preliminary data.</text>
</comment>
<gene>
    <name evidence="1" type="ORF">NM688_g7218</name>
</gene>
<accession>A0ACC1S7Y4</accession>
<evidence type="ECO:0000313" key="1">
    <source>
        <dbReference type="EMBL" id="KAJ3533878.1"/>
    </source>
</evidence>
<sequence>MRQGIPRRLSSITSPPPRPFSLLMGATSPKGEEEELDTDEEDEFFDAIETNNLPNLVITESLTGRSTFELPPVIDQSQYDGYAHLRTRLAISSDDRPPMSLWAVLKNSIGKDLTRISFPVFFNEPTSMLQRMAEDMEFSECLDAAATERDPHRRIAFVAAFAMSNYSSTIGRIAKPFNPMLSETFEYVRLDKKYRYYSEQVSHHPPISACWAESPAWRYYGEVDAQNKFMGKSFEIRPTGVAHADLLLPEELAPSYPKEKDSIFHGKVVEHFSWKKVTTNISGFILGSPTIDHYGDMIITNHRTGDQCVLTFKPRGWRGRDAYEIAGYVADNEGNITYEIAGRWNSQLVARAVGTGVGHLHPDVNVTSESSTPEFFLLWRNSEKPPAPFNLTPFAITLNDCPEDSLKPYVCPTDCRLRPDQRAFELGKYERANMLKNKQEELQRATRKAREEGRARPHRPRWFSAETEPDTGERVWAPSRVNNKVEYWQEREKIWRAKHEDQDPKWSNVDKIFIDDKP</sequence>
<proteinExistence type="predicted"/>
<name>A0ACC1S7Y4_9APHY</name>
<organism evidence="1 2">
    <name type="scientific">Phlebia brevispora</name>
    <dbReference type="NCBI Taxonomy" id="194682"/>
    <lineage>
        <taxon>Eukaryota</taxon>
        <taxon>Fungi</taxon>
        <taxon>Dikarya</taxon>
        <taxon>Basidiomycota</taxon>
        <taxon>Agaricomycotina</taxon>
        <taxon>Agaricomycetes</taxon>
        <taxon>Polyporales</taxon>
        <taxon>Meruliaceae</taxon>
        <taxon>Phlebia</taxon>
    </lineage>
</organism>